<feature type="transmembrane region" description="Helical" evidence="1">
    <location>
        <begin position="203"/>
        <end position="224"/>
    </location>
</feature>
<feature type="transmembrane region" description="Helical" evidence="1">
    <location>
        <begin position="236"/>
        <end position="255"/>
    </location>
</feature>
<keyword evidence="3" id="KW-1185">Reference proteome</keyword>
<feature type="transmembrane region" description="Helical" evidence="1">
    <location>
        <begin position="329"/>
        <end position="350"/>
    </location>
</feature>
<organism evidence="2 3">
    <name type="scientific">Hespellia stercorisuis DSM 15480</name>
    <dbReference type="NCBI Taxonomy" id="1121950"/>
    <lineage>
        <taxon>Bacteria</taxon>
        <taxon>Bacillati</taxon>
        <taxon>Bacillota</taxon>
        <taxon>Clostridia</taxon>
        <taxon>Lachnospirales</taxon>
        <taxon>Lachnospiraceae</taxon>
        <taxon>Hespellia</taxon>
    </lineage>
</organism>
<dbReference type="AlphaFoldDB" id="A0A1M6V2D7"/>
<protein>
    <recommendedName>
        <fullName evidence="4">Dolichyl-phosphate-mannose-protein mannosyltransferase</fullName>
    </recommendedName>
</protein>
<accession>A0A1M6V2D7</accession>
<dbReference type="RefSeq" id="WP_073112966.1">
    <property type="nucleotide sequence ID" value="NZ_FQZY01000082.1"/>
</dbReference>
<reference evidence="2 3" key="1">
    <citation type="submission" date="2016-11" db="EMBL/GenBank/DDBJ databases">
        <authorList>
            <person name="Jaros S."/>
            <person name="Januszkiewicz K."/>
            <person name="Wedrychowicz H."/>
        </authorList>
    </citation>
    <scope>NUCLEOTIDE SEQUENCE [LARGE SCALE GENOMIC DNA]</scope>
    <source>
        <strain evidence="2 3">DSM 15480</strain>
    </source>
</reference>
<proteinExistence type="predicted"/>
<feature type="transmembrane region" description="Helical" evidence="1">
    <location>
        <begin position="362"/>
        <end position="381"/>
    </location>
</feature>
<keyword evidence="1" id="KW-0472">Membrane</keyword>
<feature type="transmembrane region" description="Helical" evidence="1">
    <location>
        <begin position="96"/>
        <end position="119"/>
    </location>
</feature>
<name>A0A1M6V2D7_9FIRM</name>
<keyword evidence="1" id="KW-0812">Transmembrane</keyword>
<evidence type="ECO:0000313" key="3">
    <source>
        <dbReference type="Proteomes" id="UP000184301"/>
    </source>
</evidence>
<evidence type="ECO:0000313" key="2">
    <source>
        <dbReference type="EMBL" id="SHK75610.1"/>
    </source>
</evidence>
<feature type="transmembrane region" description="Helical" evidence="1">
    <location>
        <begin position="426"/>
        <end position="448"/>
    </location>
</feature>
<evidence type="ECO:0008006" key="4">
    <source>
        <dbReference type="Google" id="ProtNLM"/>
    </source>
</evidence>
<sequence length="452" mass="52129">MKRETIKEKRVEWLFLAGLCVFYFMWAYIQPLNASPDEEMRYLIPKFIFKHGTLPAGADPEIMNMVWGNSYGFNPIFSYIVSAIFMKAISFFSSEVFALLMAARTASVMFGVGTAAVTIKISKKLFEKNSCRWLFVVLITMWPQMIYVSSYVNTDAFALFTTACVIYSWILGLESNWSYKHCAYLGVALGLCALSYYNAYGFLVMSLVIFVFSVLLSTTLEVPWHKKIGILIKKGMFILLITLACAGWWFVRSFILYDGDIFGMAACNACAELYAAPEYKPSLRVTPFSQGMSLKTMLLSEGWLKRTLYSFIGYFGYFDYPLKWWMYKFYNRLILLGGIGTLIHVRSVFFQWKTEKWSKEKLFNWVMAASMIFPVLLSLYYSYYSDFQPQGRYILPIMIPFAYFLTVGFQKLVSHIPKKYENVGRLIIDILIAAVFCMGILSYVVVFLPNFV</sequence>
<feature type="transmembrane region" description="Helical" evidence="1">
    <location>
        <begin position="131"/>
        <end position="150"/>
    </location>
</feature>
<keyword evidence="1" id="KW-1133">Transmembrane helix</keyword>
<feature type="transmembrane region" description="Helical" evidence="1">
    <location>
        <begin position="12"/>
        <end position="29"/>
    </location>
</feature>
<feature type="transmembrane region" description="Helical" evidence="1">
    <location>
        <begin position="393"/>
        <end position="414"/>
    </location>
</feature>
<feature type="transmembrane region" description="Helical" evidence="1">
    <location>
        <begin position="156"/>
        <end position="174"/>
    </location>
</feature>
<gene>
    <name evidence="2" type="ORF">SAMN02745243_03667</name>
</gene>
<dbReference type="OrthoDB" id="6052932at2"/>
<dbReference type="EMBL" id="FQZY01000082">
    <property type="protein sequence ID" value="SHK75610.1"/>
    <property type="molecule type" value="Genomic_DNA"/>
</dbReference>
<dbReference type="Proteomes" id="UP000184301">
    <property type="component" value="Unassembled WGS sequence"/>
</dbReference>
<evidence type="ECO:0000256" key="1">
    <source>
        <dbReference type="SAM" id="Phobius"/>
    </source>
</evidence>
<dbReference type="STRING" id="1121950.SAMN02745243_03667"/>